<feature type="signal peptide" evidence="6">
    <location>
        <begin position="1"/>
        <end position="20"/>
    </location>
</feature>
<evidence type="ECO:0000256" key="5">
    <source>
        <dbReference type="SAM" id="MobiDB-lite"/>
    </source>
</evidence>
<feature type="region of interest" description="Disordered" evidence="5">
    <location>
        <begin position="26"/>
        <end position="65"/>
    </location>
</feature>
<organism evidence="9">
    <name type="scientific">Clostridium symbiosum</name>
    <name type="common">Bacteroides symbiosus</name>
    <dbReference type="NCBI Taxonomy" id="1512"/>
    <lineage>
        <taxon>Bacteria</taxon>
        <taxon>Bacillati</taxon>
        <taxon>Bacillota</taxon>
        <taxon>Clostridia</taxon>
        <taxon>Lachnospirales</taxon>
        <taxon>Lachnospiraceae</taxon>
        <taxon>Otoolea</taxon>
    </lineage>
</organism>
<proteinExistence type="inferred from homology"/>
<evidence type="ECO:0000256" key="4">
    <source>
        <dbReference type="RuleBase" id="RU003744"/>
    </source>
</evidence>
<feature type="compositionally biased region" description="Acidic residues" evidence="5">
    <location>
        <begin position="43"/>
        <end position="54"/>
    </location>
</feature>
<dbReference type="SUPFAM" id="SSF53850">
    <property type="entry name" value="Periplasmic binding protein-like II"/>
    <property type="match status" value="1"/>
</dbReference>
<comment type="similarity">
    <text evidence="2 4">Belongs to the bacterial solute-binding protein 3 family.</text>
</comment>
<comment type="subcellular location">
    <subcellularLocation>
        <location evidence="1">Cell envelope</location>
    </subcellularLocation>
</comment>
<sequence length="282" mass="29746">MKKQILALSMAALMAAALTACSSKPAETAAPETTQAQTAEAAPETEGETAEASEEATGGAEAAGGTLVMATNAEFPPYEYYEDGDIVGIDVEIAKAIAAKLGMELQIEDMAFDAIIPAVTSGKADFGAAGMTVTEERQRSVEFTDTYANSNQVAIVKEDSDITGSDALAGKIIGVQLGTTGDALATEIKDATVERYNKGLEAVQSLTQGKIDAVVIDQATAEAFVKKTEGIKILEEKMSEEEYAIAIKKGNIELVEKMNEAIKELKEEGKIDEIVAKYMDAE</sequence>
<reference evidence="9" key="1">
    <citation type="submission" date="2019-11" db="EMBL/GenBank/DDBJ databases">
        <authorList>
            <person name="Feng L."/>
        </authorList>
    </citation>
    <scope>NUCLEOTIDE SEQUENCE</scope>
    <source>
        <strain evidence="9">CsymbiosumLFYP84</strain>
    </source>
</reference>
<dbReference type="InterPro" id="IPR001320">
    <property type="entry name" value="Iontro_rcpt_C"/>
</dbReference>
<feature type="chain" id="PRO_5039161140" evidence="6">
    <location>
        <begin position="21"/>
        <end position="282"/>
    </location>
</feature>
<dbReference type="Gene3D" id="3.40.190.10">
    <property type="entry name" value="Periplasmic binding protein-like II"/>
    <property type="match status" value="2"/>
</dbReference>
<dbReference type="PROSITE" id="PS51257">
    <property type="entry name" value="PROKAR_LIPOPROTEIN"/>
    <property type="match status" value="1"/>
</dbReference>
<dbReference type="InterPro" id="IPR001638">
    <property type="entry name" value="Solute-binding_3/MltF_N"/>
</dbReference>
<name>A0A6N3D937_CLOSY</name>
<dbReference type="SMART" id="SM00062">
    <property type="entry name" value="PBPb"/>
    <property type="match status" value="1"/>
</dbReference>
<dbReference type="GO" id="GO:0015276">
    <property type="term" value="F:ligand-gated monoatomic ion channel activity"/>
    <property type="evidence" value="ECO:0007669"/>
    <property type="project" value="InterPro"/>
</dbReference>
<accession>A0A6N3D937</accession>
<dbReference type="PANTHER" id="PTHR35936">
    <property type="entry name" value="MEMBRANE-BOUND LYTIC MUREIN TRANSGLYCOSYLASE F"/>
    <property type="match status" value="1"/>
</dbReference>
<dbReference type="CDD" id="cd13624">
    <property type="entry name" value="PBP2_Arg_Lys_His"/>
    <property type="match status" value="1"/>
</dbReference>
<evidence type="ECO:0000313" key="9">
    <source>
        <dbReference type="EMBL" id="VYU23321.1"/>
    </source>
</evidence>
<feature type="compositionally biased region" description="Low complexity" evidence="5">
    <location>
        <begin position="26"/>
        <end position="42"/>
    </location>
</feature>
<dbReference type="InterPro" id="IPR018313">
    <property type="entry name" value="SBP_3_CS"/>
</dbReference>
<evidence type="ECO:0000256" key="6">
    <source>
        <dbReference type="SAM" id="SignalP"/>
    </source>
</evidence>
<dbReference type="SMART" id="SM00079">
    <property type="entry name" value="PBPe"/>
    <property type="match status" value="1"/>
</dbReference>
<dbReference type="EMBL" id="CACRUA010000020">
    <property type="protein sequence ID" value="VYU23321.1"/>
    <property type="molecule type" value="Genomic_DNA"/>
</dbReference>
<evidence type="ECO:0000256" key="2">
    <source>
        <dbReference type="ARBA" id="ARBA00010333"/>
    </source>
</evidence>
<feature type="compositionally biased region" description="Low complexity" evidence="5">
    <location>
        <begin position="55"/>
        <end position="65"/>
    </location>
</feature>
<feature type="domain" description="Solute-binding protein family 3/N-terminal" evidence="7">
    <location>
        <begin position="66"/>
        <end position="282"/>
    </location>
</feature>
<evidence type="ECO:0000259" key="8">
    <source>
        <dbReference type="SMART" id="SM00079"/>
    </source>
</evidence>
<dbReference type="Pfam" id="PF00497">
    <property type="entry name" value="SBP_bac_3"/>
    <property type="match status" value="1"/>
</dbReference>
<dbReference type="GO" id="GO:0030313">
    <property type="term" value="C:cell envelope"/>
    <property type="evidence" value="ECO:0007669"/>
    <property type="project" value="UniProtKB-SubCell"/>
</dbReference>
<dbReference type="GO" id="GO:0016020">
    <property type="term" value="C:membrane"/>
    <property type="evidence" value="ECO:0007669"/>
    <property type="project" value="InterPro"/>
</dbReference>
<dbReference type="PANTHER" id="PTHR35936:SF17">
    <property type="entry name" value="ARGININE-BINDING EXTRACELLULAR PROTEIN ARTP"/>
    <property type="match status" value="1"/>
</dbReference>
<evidence type="ECO:0000256" key="1">
    <source>
        <dbReference type="ARBA" id="ARBA00004196"/>
    </source>
</evidence>
<dbReference type="AlphaFoldDB" id="A0A6N3D937"/>
<dbReference type="PROSITE" id="PS01039">
    <property type="entry name" value="SBP_BACTERIAL_3"/>
    <property type="match status" value="1"/>
</dbReference>
<protein>
    <submittedName>
        <fullName evidence="9">Arginine-binding extracellular protein ArtP</fullName>
    </submittedName>
</protein>
<feature type="domain" description="Ionotropic glutamate receptor C-terminal" evidence="8">
    <location>
        <begin position="66"/>
        <end position="281"/>
    </location>
</feature>
<gene>
    <name evidence="9" type="primary">artP_2</name>
    <name evidence="9" type="ORF">CSLFYP84_01650</name>
</gene>
<dbReference type="RefSeq" id="WP_021643804.1">
    <property type="nucleotide sequence ID" value="NZ_CACRUA010000020.1"/>
</dbReference>
<evidence type="ECO:0000259" key="7">
    <source>
        <dbReference type="SMART" id="SM00062"/>
    </source>
</evidence>
<keyword evidence="3 6" id="KW-0732">Signal</keyword>
<evidence type="ECO:0000256" key="3">
    <source>
        <dbReference type="ARBA" id="ARBA00022729"/>
    </source>
</evidence>